<evidence type="ECO:0000256" key="4">
    <source>
        <dbReference type="ARBA" id="ARBA00022989"/>
    </source>
</evidence>
<evidence type="ECO:0000256" key="6">
    <source>
        <dbReference type="SAM" id="MobiDB-lite"/>
    </source>
</evidence>
<sequence length="354" mass="37968">MTTVIACTLSSAMSLSRNRANVYFLEYFRDDQELNKNTAFNIQLFLQKKRHGMGSIGRIECLPVLLFAAWTMVHSITDKNVVGFSTTADDMNPISVLCMVAAYAIPLTKWIHGAFMDFDGLVRRLPWGAVITVAGSDAIMLIIKVSGFTQWLSTQLQRYAMSQLVMQFVLALCSSLLTELVSNTSAVSVLLPVAVDIAVTTPCNPLYFAIPVTVAASTSLVLPTSGVSLAVLTNLVDIGPVQLCPWRFQGGSGSQATTWSTAQGRAGGPASAEGRRAHGSSEVAEGGGGNTARDRKTFNQQGSGTESPESESHEALEELLGKQHGRNGKRGSKASQCQDEDEPQQIKPLIPPSS</sequence>
<keyword evidence="3 7" id="KW-0812">Transmembrane</keyword>
<comment type="caution">
    <text evidence="9">The sequence shown here is derived from an EMBL/GenBank/DDBJ whole genome shotgun (WGS) entry which is preliminary data.</text>
</comment>
<comment type="subcellular location">
    <subcellularLocation>
        <location evidence="1">Membrane</location>
        <topology evidence="1">Multi-pass membrane protein</topology>
    </subcellularLocation>
</comment>
<keyword evidence="5 7" id="KW-0472">Membrane</keyword>
<evidence type="ECO:0000256" key="5">
    <source>
        <dbReference type="ARBA" id="ARBA00023136"/>
    </source>
</evidence>
<keyword evidence="2" id="KW-0813">Transport</keyword>
<feature type="domain" description="Citrate transporter-like" evidence="8">
    <location>
        <begin position="94"/>
        <end position="212"/>
    </location>
</feature>
<reference evidence="9" key="1">
    <citation type="journal article" date="2020" name="Cell">
        <title>Large-Scale Comparative Analyses of Tick Genomes Elucidate Their Genetic Diversity and Vector Capacities.</title>
        <authorList>
            <consortium name="Tick Genome and Microbiome Consortium (TIGMIC)"/>
            <person name="Jia N."/>
            <person name="Wang J."/>
            <person name="Shi W."/>
            <person name="Du L."/>
            <person name="Sun Y."/>
            <person name="Zhan W."/>
            <person name="Jiang J.F."/>
            <person name="Wang Q."/>
            <person name="Zhang B."/>
            <person name="Ji P."/>
            <person name="Bell-Sakyi L."/>
            <person name="Cui X.M."/>
            <person name="Yuan T.T."/>
            <person name="Jiang B.G."/>
            <person name="Yang W.F."/>
            <person name="Lam T.T."/>
            <person name="Chang Q.C."/>
            <person name="Ding S.J."/>
            <person name="Wang X.J."/>
            <person name="Zhu J.G."/>
            <person name="Ruan X.D."/>
            <person name="Zhao L."/>
            <person name="Wei J.T."/>
            <person name="Ye R.Z."/>
            <person name="Que T.C."/>
            <person name="Du C.H."/>
            <person name="Zhou Y.H."/>
            <person name="Cheng J.X."/>
            <person name="Dai P.F."/>
            <person name="Guo W.B."/>
            <person name="Han X.H."/>
            <person name="Huang E.J."/>
            <person name="Li L.F."/>
            <person name="Wei W."/>
            <person name="Gao Y.C."/>
            <person name="Liu J.Z."/>
            <person name="Shao H.Z."/>
            <person name="Wang X."/>
            <person name="Wang C.C."/>
            <person name="Yang T.C."/>
            <person name="Huo Q.B."/>
            <person name="Li W."/>
            <person name="Chen H.Y."/>
            <person name="Chen S.E."/>
            <person name="Zhou L.G."/>
            <person name="Ni X.B."/>
            <person name="Tian J.H."/>
            <person name="Sheng Y."/>
            <person name="Liu T."/>
            <person name="Pan Y.S."/>
            <person name="Xia L.Y."/>
            <person name="Li J."/>
            <person name="Zhao F."/>
            <person name="Cao W.C."/>
        </authorList>
    </citation>
    <scope>NUCLEOTIDE SEQUENCE</scope>
    <source>
        <strain evidence="9">Rsan-2018</strain>
    </source>
</reference>
<evidence type="ECO:0000256" key="2">
    <source>
        <dbReference type="ARBA" id="ARBA00022448"/>
    </source>
</evidence>
<feature type="transmembrane region" description="Helical" evidence="7">
    <location>
        <begin position="94"/>
        <end position="112"/>
    </location>
</feature>
<reference evidence="9" key="2">
    <citation type="submission" date="2021-09" db="EMBL/GenBank/DDBJ databases">
        <authorList>
            <person name="Jia N."/>
            <person name="Wang J."/>
            <person name="Shi W."/>
            <person name="Du L."/>
            <person name="Sun Y."/>
            <person name="Zhan W."/>
            <person name="Jiang J."/>
            <person name="Wang Q."/>
            <person name="Zhang B."/>
            <person name="Ji P."/>
            <person name="Sakyi L.B."/>
            <person name="Cui X."/>
            <person name="Yuan T."/>
            <person name="Jiang B."/>
            <person name="Yang W."/>
            <person name="Lam T.T.-Y."/>
            <person name="Chang Q."/>
            <person name="Ding S."/>
            <person name="Wang X."/>
            <person name="Zhu J."/>
            <person name="Ruan X."/>
            <person name="Zhao L."/>
            <person name="Wei J."/>
            <person name="Que T."/>
            <person name="Du C."/>
            <person name="Cheng J."/>
            <person name="Dai P."/>
            <person name="Han X."/>
            <person name="Huang E."/>
            <person name="Gao Y."/>
            <person name="Liu J."/>
            <person name="Shao H."/>
            <person name="Ye R."/>
            <person name="Li L."/>
            <person name="Wei W."/>
            <person name="Wang X."/>
            <person name="Wang C."/>
            <person name="Huo Q."/>
            <person name="Li W."/>
            <person name="Guo W."/>
            <person name="Chen H."/>
            <person name="Chen S."/>
            <person name="Zhou L."/>
            <person name="Zhou L."/>
            <person name="Ni X."/>
            <person name="Tian J."/>
            <person name="Zhou Y."/>
            <person name="Sheng Y."/>
            <person name="Liu T."/>
            <person name="Pan Y."/>
            <person name="Xia L."/>
            <person name="Li J."/>
            <person name="Zhao F."/>
            <person name="Cao W."/>
        </authorList>
    </citation>
    <scope>NUCLEOTIDE SEQUENCE</scope>
    <source>
        <strain evidence="9">Rsan-2018</strain>
        <tissue evidence="9">Larvae</tissue>
    </source>
</reference>
<dbReference type="PANTHER" id="PTHR10283:SF82">
    <property type="entry name" value="SOLUTE CARRIER FAMILY 13 MEMBER 2"/>
    <property type="match status" value="1"/>
</dbReference>
<accession>A0A9D4YQT4</accession>
<evidence type="ECO:0000256" key="3">
    <source>
        <dbReference type="ARBA" id="ARBA00022692"/>
    </source>
</evidence>
<dbReference type="InterPro" id="IPR004680">
    <property type="entry name" value="Cit_transptr-like_dom"/>
</dbReference>
<feature type="transmembrane region" description="Helical" evidence="7">
    <location>
        <begin position="164"/>
        <end position="182"/>
    </location>
</feature>
<gene>
    <name evidence="9" type="ORF">HPB52_019759</name>
</gene>
<dbReference type="PANTHER" id="PTHR10283">
    <property type="entry name" value="SOLUTE CARRIER FAMILY 13 MEMBER"/>
    <property type="match status" value="1"/>
</dbReference>
<keyword evidence="4 7" id="KW-1133">Transmembrane helix</keyword>
<dbReference type="GO" id="GO:0005886">
    <property type="term" value="C:plasma membrane"/>
    <property type="evidence" value="ECO:0007669"/>
    <property type="project" value="TreeGrafter"/>
</dbReference>
<dbReference type="GO" id="GO:0015137">
    <property type="term" value="F:citrate transmembrane transporter activity"/>
    <property type="evidence" value="ECO:0007669"/>
    <property type="project" value="TreeGrafter"/>
</dbReference>
<dbReference type="Pfam" id="PF03600">
    <property type="entry name" value="CitMHS"/>
    <property type="match status" value="1"/>
</dbReference>
<feature type="compositionally biased region" description="Basic residues" evidence="6">
    <location>
        <begin position="323"/>
        <end position="332"/>
    </location>
</feature>
<dbReference type="GO" id="GO:0015141">
    <property type="term" value="F:succinate transmembrane transporter activity"/>
    <property type="evidence" value="ECO:0007669"/>
    <property type="project" value="TreeGrafter"/>
</dbReference>
<feature type="transmembrane region" description="Helical" evidence="7">
    <location>
        <begin position="124"/>
        <end position="143"/>
    </location>
</feature>
<evidence type="ECO:0000256" key="7">
    <source>
        <dbReference type="SAM" id="Phobius"/>
    </source>
</evidence>
<evidence type="ECO:0000313" key="9">
    <source>
        <dbReference type="EMBL" id="KAH7984359.1"/>
    </source>
</evidence>
<name>A0A9D4YQT4_RHISA</name>
<evidence type="ECO:0000256" key="1">
    <source>
        <dbReference type="ARBA" id="ARBA00004141"/>
    </source>
</evidence>
<evidence type="ECO:0000313" key="10">
    <source>
        <dbReference type="Proteomes" id="UP000821837"/>
    </source>
</evidence>
<feature type="compositionally biased region" description="Basic and acidic residues" evidence="6">
    <location>
        <begin position="310"/>
        <end position="321"/>
    </location>
</feature>
<dbReference type="Proteomes" id="UP000821837">
    <property type="component" value="Chromosome 1"/>
</dbReference>
<proteinExistence type="predicted"/>
<dbReference type="AlphaFoldDB" id="A0A9D4YQT4"/>
<organism evidence="9 10">
    <name type="scientific">Rhipicephalus sanguineus</name>
    <name type="common">Brown dog tick</name>
    <name type="synonym">Ixodes sanguineus</name>
    <dbReference type="NCBI Taxonomy" id="34632"/>
    <lineage>
        <taxon>Eukaryota</taxon>
        <taxon>Metazoa</taxon>
        <taxon>Ecdysozoa</taxon>
        <taxon>Arthropoda</taxon>
        <taxon>Chelicerata</taxon>
        <taxon>Arachnida</taxon>
        <taxon>Acari</taxon>
        <taxon>Parasitiformes</taxon>
        <taxon>Ixodida</taxon>
        <taxon>Ixodoidea</taxon>
        <taxon>Ixodidae</taxon>
        <taxon>Rhipicephalinae</taxon>
        <taxon>Rhipicephalus</taxon>
        <taxon>Rhipicephalus</taxon>
    </lineage>
</organism>
<dbReference type="EMBL" id="JABSTV010001245">
    <property type="protein sequence ID" value="KAH7984359.1"/>
    <property type="molecule type" value="Genomic_DNA"/>
</dbReference>
<protein>
    <recommendedName>
        <fullName evidence="8">Citrate transporter-like domain-containing protein</fullName>
    </recommendedName>
</protein>
<keyword evidence="10" id="KW-1185">Reference proteome</keyword>
<evidence type="ECO:0000259" key="8">
    <source>
        <dbReference type="Pfam" id="PF03600"/>
    </source>
</evidence>
<dbReference type="VEuPathDB" id="VectorBase:RSAN_057125"/>
<feature type="region of interest" description="Disordered" evidence="6">
    <location>
        <begin position="255"/>
        <end position="354"/>
    </location>
</feature>